<evidence type="ECO:0000313" key="3">
    <source>
        <dbReference type="Proteomes" id="UP000000268"/>
    </source>
</evidence>
<sequence>MLTIDDSRWPLVSTRFQGLGTPEEMAQFYACFEEWLAKEEPFALVLQRDNAEAAEKQGKSPEAKQLRKEGIAWTKKHKPLISEYCAGVAMVPDSAKLIALWGPMVAKVTQNLYGCPGRVFSSLGEANLWATKQLGVPVQIETAAPPSLAISRLIFQQRWILVLLGILAAIGVALRLILH</sequence>
<protein>
    <recommendedName>
        <fullName evidence="4">STAS/SEC14 domain-containing protein</fullName>
    </recommendedName>
</protein>
<keyword evidence="2" id="KW-0614">Plasmid</keyword>
<keyword evidence="1" id="KW-0812">Transmembrane</keyword>
<dbReference type="HOGENOM" id="CLU_128585_0_0_3"/>
<feature type="transmembrane region" description="Helical" evidence="1">
    <location>
        <begin position="159"/>
        <end position="178"/>
    </location>
</feature>
<gene>
    <name evidence="2" type="ordered locus">AM1_A0270</name>
</gene>
<evidence type="ECO:0008006" key="4">
    <source>
        <dbReference type="Google" id="ProtNLM"/>
    </source>
</evidence>
<geneLocation type="plasmid" evidence="2 3">
    <name>pREB1</name>
</geneLocation>
<dbReference type="Proteomes" id="UP000000268">
    <property type="component" value="Plasmid pREB1"/>
</dbReference>
<dbReference type="RefSeq" id="WP_012166763.1">
    <property type="nucleotide sequence ID" value="NC_009926.1"/>
</dbReference>
<proteinExistence type="predicted"/>
<keyword evidence="3" id="KW-1185">Reference proteome</keyword>
<dbReference type="EMBL" id="CP000838">
    <property type="protein sequence ID" value="ABW31388.1"/>
    <property type="molecule type" value="Genomic_DNA"/>
</dbReference>
<reference evidence="2 3" key="1">
    <citation type="journal article" date="2008" name="Proc. Natl. Acad. Sci. U.S.A.">
        <title>Niche adaptation and genome expansion in the chlorophyll d-producing cyanobacterium Acaryochloris marina.</title>
        <authorList>
            <person name="Swingley W.D."/>
            <person name="Chen M."/>
            <person name="Cheung P.C."/>
            <person name="Conrad A.L."/>
            <person name="Dejesa L.C."/>
            <person name="Hao J."/>
            <person name="Honchak B.M."/>
            <person name="Karbach L.E."/>
            <person name="Kurdoglu A."/>
            <person name="Lahiri S."/>
            <person name="Mastrian S.D."/>
            <person name="Miyashita H."/>
            <person name="Page L."/>
            <person name="Ramakrishna P."/>
            <person name="Satoh S."/>
            <person name="Sattley W.M."/>
            <person name="Shimada Y."/>
            <person name="Taylor H.L."/>
            <person name="Tomo T."/>
            <person name="Tsuchiya T."/>
            <person name="Wang Z.T."/>
            <person name="Raymond J."/>
            <person name="Mimuro M."/>
            <person name="Blankenship R.E."/>
            <person name="Touchman J.W."/>
        </authorList>
    </citation>
    <scope>NUCLEOTIDE SEQUENCE [LARGE SCALE GENOMIC DNA]</scope>
    <source>
        <strain evidence="3">MBIC 11017</strain>
        <plasmid evidence="3">Plasmid pREB1</plasmid>
    </source>
</reference>
<name>A8ZKS0_ACAM1</name>
<dbReference type="KEGG" id="amr:AM1_A0270"/>
<keyword evidence="1" id="KW-0472">Membrane</keyword>
<dbReference type="AlphaFoldDB" id="A8ZKS0"/>
<keyword evidence="1" id="KW-1133">Transmembrane helix</keyword>
<organism evidence="2 3">
    <name type="scientific">Acaryochloris marina (strain MBIC 11017)</name>
    <dbReference type="NCBI Taxonomy" id="329726"/>
    <lineage>
        <taxon>Bacteria</taxon>
        <taxon>Bacillati</taxon>
        <taxon>Cyanobacteriota</taxon>
        <taxon>Cyanophyceae</taxon>
        <taxon>Acaryochloridales</taxon>
        <taxon>Acaryochloridaceae</taxon>
        <taxon>Acaryochloris</taxon>
    </lineage>
</organism>
<evidence type="ECO:0000256" key="1">
    <source>
        <dbReference type="SAM" id="Phobius"/>
    </source>
</evidence>
<evidence type="ECO:0000313" key="2">
    <source>
        <dbReference type="EMBL" id="ABW31388.1"/>
    </source>
</evidence>
<accession>A8ZKS0</accession>